<name>A0AAN9GKG1_9CAEN</name>
<evidence type="ECO:0000313" key="1">
    <source>
        <dbReference type="EMBL" id="KAK7111379.1"/>
    </source>
</evidence>
<evidence type="ECO:0000313" key="2">
    <source>
        <dbReference type="Proteomes" id="UP001374579"/>
    </source>
</evidence>
<reference evidence="1 2" key="1">
    <citation type="submission" date="2024-02" db="EMBL/GenBank/DDBJ databases">
        <title>Chromosome-scale genome assembly of the rough periwinkle Littorina saxatilis.</title>
        <authorList>
            <person name="De Jode A."/>
            <person name="Faria R."/>
            <person name="Formenti G."/>
            <person name="Sims Y."/>
            <person name="Smith T.P."/>
            <person name="Tracey A."/>
            <person name="Wood J.M.D."/>
            <person name="Zagrodzka Z.B."/>
            <person name="Johannesson K."/>
            <person name="Butlin R.K."/>
            <person name="Leder E.H."/>
        </authorList>
    </citation>
    <scope>NUCLEOTIDE SEQUENCE [LARGE SCALE GENOMIC DNA]</scope>
    <source>
        <strain evidence="1">Snail1</strain>
        <tissue evidence="1">Muscle</tissue>
    </source>
</reference>
<sequence>MPKRRQTQSDGILQPVAKQKSVRAQEFLGKYASIPGIVASDAGKTFAHCSYCKMDFLIAHSGKYDIDRHCLSKSHKDHASAKKAAAGSRTMADFIPTAKVLPEEQAAVRAEAMFVELIVKMNLPLSTADVISKTVKSAFPDSETAQKYQCCRKKATAMIHQMSLDIKSTLKARIATGPFCVSTDGSNEQRDKQYPVVITTVGEFGVCTDLLSVPTMGVQSASTGENIFKLLEKELMVPPPADATLVGDPPRPPPPSVPWQNCMALGCDNAPVMTGHTNGVFGNMKTKQPHLYLSGCPCHLIHRAAQKAASELPLKIDEILVDIYFYFEHSSKRLAVLETFQAEVKNTKVLKHVATRWLSIRKCLGRILENWNALDDFFKQETSKTTSSSAKCRQERLKIFFQSRTNKLYCLLLHNALHPFDITNQQLQCEAPKIHILQRSLHAFMRDLLVKFVKPTVMAEKMREEGKTRPRTGWRWTSRRRTTTSKLFSSVQRLRPT</sequence>
<gene>
    <name evidence="1" type="ORF">V1264_011020</name>
</gene>
<dbReference type="PANTHER" id="PTHR37162:SF10">
    <property type="entry name" value="DUF4371 DOMAIN-CONTAINING PROTEIN"/>
    <property type="match status" value="1"/>
</dbReference>
<dbReference type="SUPFAM" id="SSF53098">
    <property type="entry name" value="Ribonuclease H-like"/>
    <property type="match status" value="1"/>
</dbReference>
<proteinExistence type="predicted"/>
<keyword evidence="2" id="KW-1185">Reference proteome</keyword>
<dbReference type="PANTHER" id="PTHR37162">
    <property type="entry name" value="HAT FAMILY DIMERISATION DOMAINCONTAINING PROTEIN-RELATED"/>
    <property type="match status" value="1"/>
</dbReference>
<accession>A0AAN9GKG1</accession>
<dbReference type="EMBL" id="JBAMIC010000002">
    <property type="protein sequence ID" value="KAK7111379.1"/>
    <property type="molecule type" value="Genomic_DNA"/>
</dbReference>
<comment type="caution">
    <text evidence="1">The sequence shown here is derived from an EMBL/GenBank/DDBJ whole genome shotgun (WGS) entry which is preliminary data.</text>
</comment>
<dbReference type="Proteomes" id="UP001374579">
    <property type="component" value="Unassembled WGS sequence"/>
</dbReference>
<organism evidence="1 2">
    <name type="scientific">Littorina saxatilis</name>
    <dbReference type="NCBI Taxonomy" id="31220"/>
    <lineage>
        <taxon>Eukaryota</taxon>
        <taxon>Metazoa</taxon>
        <taxon>Spiralia</taxon>
        <taxon>Lophotrochozoa</taxon>
        <taxon>Mollusca</taxon>
        <taxon>Gastropoda</taxon>
        <taxon>Caenogastropoda</taxon>
        <taxon>Littorinimorpha</taxon>
        <taxon>Littorinoidea</taxon>
        <taxon>Littorinidae</taxon>
        <taxon>Littorina</taxon>
    </lineage>
</organism>
<protein>
    <submittedName>
        <fullName evidence="1">Uncharacterized protein</fullName>
    </submittedName>
</protein>
<dbReference type="InterPro" id="IPR012337">
    <property type="entry name" value="RNaseH-like_sf"/>
</dbReference>
<dbReference type="AlphaFoldDB" id="A0AAN9GKG1"/>